<name>A0A0D2LLK2_9CHLO</name>
<dbReference type="GeneID" id="25732963"/>
<accession>A0A0D2LLK2</accession>
<dbReference type="PANTHER" id="PTHR44579">
    <property type="entry name" value="OS01G0730500 PROTEIN"/>
    <property type="match status" value="1"/>
</dbReference>
<evidence type="ECO:0000313" key="2">
    <source>
        <dbReference type="EMBL" id="KIY92649.1"/>
    </source>
</evidence>
<evidence type="ECO:0000256" key="1">
    <source>
        <dbReference type="SAM" id="MobiDB-lite"/>
    </source>
</evidence>
<evidence type="ECO:0000313" key="3">
    <source>
        <dbReference type="Proteomes" id="UP000054498"/>
    </source>
</evidence>
<dbReference type="EMBL" id="KK105434">
    <property type="protein sequence ID" value="KIY92649.1"/>
    <property type="molecule type" value="Genomic_DNA"/>
</dbReference>
<dbReference type="KEGG" id="mng:MNEG_15314"/>
<protein>
    <submittedName>
        <fullName evidence="2">Uncharacterized protein</fullName>
    </submittedName>
</protein>
<dbReference type="STRING" id="145388.A0A0D2LLK2"/>
<proteinExistence type="predicted"/>
<keyword evidence="3" id="KW-1185">Reference proteome</keyword>
<dbReference type="PANTHER" id="PTHR44579:SF2">
    <property type="entry name" value="OS01G0730500 PROTEIN"/>
    <property type="match status" value="1"/>
</dbReference>
<dbReference type="Proteomes" id="UP000054498">
    <property type="component" value="Unassembled WGS sequence"/>
</dbReference>
<feature type="region of interest" description="Disordered" evidence="1">
    <location>
        <begin position="117"/>
        <end position="155"/>
    </location>
</feature>
<reference evidence="2 3" key="1">
    <citation type="journal article" date="2013" name="BMC Genomics">
        <title>Reconstruction of the lipid metabolism for the microalga Monoraphidium neglectum from its genome sequence reveals characteristics suitable for biofuel production.</title>
        <authorList>
            <person name="Bogen C."/>
            <person name="Al-Dilaimi A."/>
            <person name="Albersmeier A."/>
            <person name="Wichmann J."/>
            <person name="Grundmann M."/>
            <person name="Rupp O."/>
            <person name="Lauersen K.J."/>
            <person name="Blifernez-Klassen O."/>
            <person name="Kalinowski J."/>
            <person name="Goesmann A."/>
            <person name="Mussgnug J.H."/>
            <person name="Kruse O."/>
        </authorList>
    </citation>
    <scope>NUCLEOTIDE SEQUENCE [LARGE SCALE GENOMIC DNA]</scope>
    <source>
        <strain evidence="2 3">SAG 48.87</strain>
    </source>
</reference>
<dbReference type="AlphaFoldDB" id="A0A0D2LLK2"/>
<gene>
    <name evidence="2" type="ORF">MNEG_15314</name>
</gene>
<sequence>MRQGADTEPKLQEAIDTCPVNCIHWVTAPQLSLLEAAMEKMERIAVWALMAGNGSGKDVFNEASIAWEKRQAAVRARLQEEETRAGWAKFSWSAQSMGFAGFGRNGAAGANFYSQPRSNAGSATSSTDGGESDAGDGADPFGGAGGGGRERQRIAQLAARAARAARQYQQWREVYDRRKRVLIAASTSAGGESEVE</sequence>
<dbReference type="RefSeq" id="XP_013891669.1">
    <property type="nucleotide sequence ID" value="XM_014036215.1"/>
</dbReference>
<dbReference type="OrthoDB" id="376357at2759"/>
<organism evidence="2 3">
    <name type="scientific">Monoraphidium neglectum</name>
    <dbReference type="NCBI Taxonomy" id="145388"/>
    <lineage>
        <taxon>Eukaryota</taxon>
        <taxon>Viridiplantae</taxon>
        <taxon>Chlorophyta</taxon>
        <taxon>core chlorophytes</taxon>
        <taxon>Chlorophyceae</taxon>
        <taxon>CS clade</taxon>
        <taxon>Sphaeropleales</taxon>
        <taxon>Selenastraceae</taxon>
        <taxon>Monoraphidium</taxon>
    </lineage>
</organism>